<evidence type="ECO:0000313" key="8">
    <source>
        <dbReference type="EMBL" id="NWC14477.1"/>
    </source>
</evidence>
<evidence type="ECO:0000256" key="1">
    <source>
        <dbReference type="ARBA" id="ARBA00001961"/>
    </source>
</evidence>
<dbReference type="EMBL" id="JACAQE010000003">
    <property type="protein sequence ID" value="NWC14477.1"/>
    <property type="molecule type" value="Genomic_DNA"/>
</dbReference>
<dbReference type="GO" id="GO:0031543">
    <property type="term" value="F:peptidyl-proline dioxygenase activity"/>
    <property type="evidence" value="ECO:0007669"/>
    <property type="project" value="TreeGrafter"/>
</dbReference>
<dbReference type="InterPro" id="IPR006620">
    <property type="entry name" value="Pro_4_hyd_alph"/>
</dbReference>
<feature type="domain" description="Fe2OG dioxygenase" evidence="7">
    <location>
        <begin position="107"/>
        <end position="204"/>
    </location>
</feature>
<dbReference type="Proteomes" id="UP000517547">
    <property type="component" value="Unassembled WGS sequence"/>
</dbReference>
<evidence type="ECO:0000256" key="2">
    <source>
        <dbReference type="ARBA" id="ARBA00022723"/>
    </source>
</evidence>
<dbReference type="GO" id="GO:0008198">
    <property type="term" value="F:ferrous iron binding"/>
    <property type="evidence" value="ECO:0007669"/>
    <property type="project" value="TreeGrafter"/>
</dbReference>
<keyword evidence="4" id="KW-0223">Dioxygenase</keyword>
<dbReference type="GeneID" id="57663217"/>
<dbReference type="PROSITE" id="PS51471">
    <property type="entry name" value="FE2OG_OXY"/>
    <property type="match status" value="1"/>
</dbReference>
<keyword evidence="5" id="KW-0560">Oxidoreductase</keyword>
<evidence type="ECO:0000256" key="6">
    <source>
        <dbReference type="ARBA" id="ARBA00023004"/>
    </source>
</evidence>
<keyword evidence="3" id="KW-0847">Vitamin C</keyword>
<dbReference type="Gene3D" id="2.60.120.620">
    <property type="entry name" value="q2cbj1_9rhob like domain"/>
    <property type="match status" value="1"/>
</dbReference>
<sequence>MRAMQIPSDHPLLLRIVDDLAARGWSRQPVFLPAALTVELAAECRKRAAEGELAPAAVGRGPAQQVREGIRGDHIQWLEPGQAEPCDRYLGMMDSLREALNRGLFLGLEDFESHFALYPPGAFYLKHVDRFRDDDRRMVSAVIYLNDAWLPEQGGQLRMYLDGGVEHDVDPTGGSLVVFLSGEVPHEVLPATRERLSLTGWFRRRGDEPF</sequence>
<keyword evidence="6" id="KW-0408">Iron</keyword>
<dbReference type="InterPro" id="IPR005123">
    <property type="entry name" value="Oxoglu/Fe-dep_dioxygenase_dom"/>
</dbReference>
<dbReference type="PANTHER" id="PTHR12907">
    <property type="entry name" value="EGL NINE HOMOLOG-RELATED"/>
    <property type="match status" value="1"/>
</dbReference>
<evidence type="ECO:0000256" key="3">
    <source>
        <dbReference type="ARBA" id="ARBA00022896"/>
    </source>
</evidence>
<comment type="caution">
    <text evidence="8">The sequence shown here is derived from an EMBL/GenBank/DDBJ whole genome shotgun (WGS) entry which is preliminary data.</text>
</comment>
<reference evidence="8 9" key="1">
    <citation type="submission" date="2020-04" db="EMBL/GenBank/DDBJ databases">
        <title>Molecular characterization of pseudomonads from Agaricus bisporus reveal novel blotch 2 pathogens in Western Europe.</title>
        <authorList>
            <person name="Taparia T."/>
            <person name="Krijger M."/>
            <person name="Haynes E."/>
            <person name="Elpinstone J.G."/>
            <person name="Noble R."/>
            <person name="Van Der Wolf J."/>
        </authorList>
    </citation>
    <scope>NUCLEOTIDE SEQUENCE [LARGE SCALE GENOMIC DNA]</scope>
    <source>
        <strain evidence="8 9">IPO3738</strain>
    </source>
</reference>
<keyword evidence="2" id="KW-0479">Metal-binding</keyword>
<dbReference type="AlphaFoldDB" id="A0A7Y7XY77"/>
<evidence type="ECO:0000256" key="5">
    <source>
        <dbReference type="ARBA" id="ARBA00023002"/>
    </source>
</evidence>
<dbReference type="Pfam" id="PF13640">
    <property type="entry name" value="2OG-FeII_Oxy_3"/>
    <property type="match status" value="1"/>
</dbReference>
<accession>A0A7Y7XY77</accession>
<gene>
    <name evidence="8" type="ORF">HX845_12520</name>
</gene>
<dbReference type="InterPro" id="IPR051559">
    <property type="entry name" value="HIF_prolyl_hydroxylases"/>
</dbReference>
<proteinExistence type="predicted"/>
<dbReference type="GO" id="GO:0071456">
    <property type="term" value="P:cellular response to hypoxia"/>
    <property type="evidence" value="ECO:0007669"/>
    <property type="project" value="TreeGrafter"/>
</dbReference>
<organism evidence="8 9">
    <name type="scientific">Pseudomonas gingeri</name>
    <dbReference type="NCBI Taxonomy" id="117681"/>
    <lineage>
        <taxon>Bacteria</taxon>
        <taxon>Pseudomonadati</taxon>
        <taxon>Pseudomonadota</taxon>
        <taxon>Gammaproteobacteria</taxon>
        <taxon>Pseudomonadales</taxon>
        <taxon>Pseudomonadaceae</taxon>
        <taxon>Pseudomonas</taxon>
    </lineage>
</organism>
<evidence type="ECO:0000313" key="9">
    <source>
        <dbReference type="Proteomes" id="UP000517547"/>
    </source>
</evidence>
<name>A0A7Y7XY77_9PSED</name>
<dbReference type="PANTHER" id="PTHR12907:SF26">
    <property type="entry name" value="HIF PROLYL HYDROXYLASE, ISOFORM C"/>
    <property type="match status" value="1"/>
</dbReference>
<dbReference type="InterPro" id="IPR044862">
    <property type="entry name" value="Pro_4_hyd_alph_FE2OG_OXY"/>
</dbReference>
<evidence type="ECO:0000259" key="7">
    <source>
        <dbReference type="PROSITE" id="PS51471"/>
    </source>
</evidence>
<dbReference type="SMART" id="SM00702">
    <property type="entry name" value="P4Hc"/>
    <property type="match status" value="1"/>
</dbReference>
<dbReference type="GO" id="GO:0031418">
    <property type="term" value="F:L-ascorbic acid binding"/>
    <property type="evidence" value="ECO:0007669"/>
    <property type="project" value="UniProtKB-KW"/>
</dbReference>
<comment type="cofactor">
    <cofactor evidence="1">
        <name>L-ascorbate</name>
        <dbReference type="ChEBI" id="CHEBI:38290"/>
    </cofactor>
</comment>
<protein>
    <submittedName>
        <fullName evidence="8">2OG-Fe(II) oxygenase</fullName>
    </submittedName>
</protein>
<evidence type="ECO:0000256" key="4">
    <source>
        <dbReference type="ARBA" id="ARBA00022964"/>
    </source>
</evidence>
<dbReference type="RefSeq" id="WP_017125387.1">
    <property type="nucleotide sequence ID" value="NZ_JACAOK010000020.1"/>
</dbReference>